<reference evidence="3 4" key="1">
    <citation type="submission" date="2016-06" db="EMBL/GenBank/DDBJ databases">
        <title>Complete genome sequences of Bordetella bronchialis and Bordetella flabilis.</title>
        <authorList>
            <person name="LiPuma J.J."/>
            <person name="Spilker T."/>
        </authorList>
    </citation>
    <scope>NUCLEOTIDE SEQUENCE [LARGE SCALE GENOMIC DNA]</scope>
    <source>
        <strain evidence="3 4">AU10664</strain>
    </source>
</reference>
<dbReference type="PANTHER" id="PTHR30486:SF15">
    <property type="entry name" value="TYPE II_IV SECRETION SYSTEM ATPASE"/>
    <property type="match status" value="1"/>
</dbReference>
<protein>
    <submittedName>
        <fullName evidence="3">Secretion protein</fullName>
    </submittedName>
</protein>
<dbReference type="AlphaFoldDB" id="A0A193GG37"/>
<dbReference type="SUPFAM" id="SSF49879">
    <property type="entry name" value="SMAD/FHA domain"/>
    <property type="match status" value="1"/>
</dbReference>
<dbReference type="KEGG" id="bfz:BAU07_16915"/>
<dbReference type="SMART" id="SM00240">
    <property type="entry name" value="FHA"/>
    <property type="match status" value="1"/>
</dbReference>
<dbReference type="InterPro" id="IPR027417">
    <property type="entry name" value="P-loop_NTPase"/>
</dbReference>
<dbReference type="InterPro" id="IPR000253">
    <property type="entry name" value="FHA_dom"/>
</dbReference>
<dbReference type="Proteomes" id="UP000091926">
    <property type="component" value="Chromosome"/>
</dbReference>
<evidence type="ECO:0000313" key="4">
    <source>
        <dbReference type="Proteomes" id="UP000091926"/>
    </source>
</evidence>
<comment type="similarity">
    <text evidence="1">Belongs to the GSP E family.</text>
</comment>
<dbReference type="Gene3D" id="2.60.200.20">
    <property type="match status" value="1"/>
</dbReference>
<dbReference type="PANTHER" id="PTHR30486">
    <property type="entry name" value="TWITCHING MOTILITY PROTEIN PILT"/>
    <property type="match status" value="1"/>
</dbReference>
<dbReference type="InterPro" id="IPR050921">
    <property type="entry name" value="T4SS_GSP_E_ATPase"/>
</dbReference>
<gene>
    <name evidence="3" type="ORF">BAU07_16915</name>
</gene>
<dbReference type="EMBL" id="CP016172">
    <property type="protein sequence ID" value="ANN78568.1"/>
    <property type="molecule type" value="Genomic_DNA"/>
</dbReference>
<accession>A0A193GG37</accession>
<keyword evidence="4" id="KW-1185">Reference proteome</keyword>
<dbReference type="Pfam" id="PF00437">
    <property type="entry name" value="T2SSE"/>
    <property type="match status" value="1"/>
</dbReference>
<proteinExistence type="inferred from homology"/>
<dbReference type="GO" id="GO:0016887">
    <property type="term" value="F:ATP hydrolysis activity"/>
    <property type="evidence" value="ECO:0007669"/>
    <property type="project" value="InterPro"/>
</dbReference>
<sequence>MLEIALHFEDGTHRMVRAAPPVVLGRGPHCGIRLRHWRVGRDHAVLTLSGTDVVIEDMGTLSGTLVNGKRVARYGPLSPDDEVLVGPCLLKVRHDAAIDIPARSCLPYPAMETPARTAAIPLAEPAYAGQAAVQAAIELLPHRQRLHAALLEALDLRRRDVAKMSDTLLRREAADMLLDIVKADTRLPEAVDRESLMREVLDEAVGLGPLSPLIEDGTITEIMVNRHDEIYVERAGCLSRHPTAFSSEQAVLGVLERIVAPVGRRIDESCPMVDARLQDGSRVNAVVAPVALKGTSLTIRKFPRHALAMDDLVRHDSLSDAMAVFLARCVRERLNIVVSGGTGSGKTTLLNILSNAIPQGERIITIEDAAELRLRHAHVVALEARPPNLEGRGRIAIRDLVRNALRMRPDRIVVGECRGPEAFDMLAAMNTGHEGSLTTLHANSPRDALSRLETMILMAGMELPLSAVREHIASSVQLIVQQARMSDGRRVVTAITEVTGMEGDRIQTHDLFRYIRHAAGGGFSGCSTMPTFAERWRDAGRPLDPALFTNDATAILFNRHFASTPHKAPATGATQ</sequence>
<dbReference type="InterPro" id="IPR001482">
    <property type="entry name" value="T2SS/T4SS_dom"/>
</dbReference>
<dbReference type="Gene3D" id="3.30.450.380">
    <property type="match status" value="1"/>
</dbReference>
<dbReference type="Pfam" id="PF00498">
    <property type="entry name" value="FHA"/>
    <property type="match status" value="1"/>
</dbReference>
<dbReference type="CDD" id="cd01130">
    <property type="entry name" value="VirB11-like_ATPase"/>
    <property type="match status" value="1"/>
</dbReference>
<feature type="domain" description="FHA" evidence="2">
    <location>
        <begin position="22"/>
        <end position="71"/>
    </location>
</feature>
<dbReference type="Gene3D" id="3.40.50.300">
    <property type="entry name" value="P-loop containing nucleotide triphosphate hydrolases"/>
    <property type="match status" value="1"/>
</dbReference>
<evidence type="ECO:0000259" key="2">
    <source>
        <dbReference type="PROSITE" id="PS50006"/>
    </source>
</evidence>
<name>A0A193GG37_9BORD</name>
<dbReference type="InterPro" id="IPR008984">
    <property type="entry name" value="SMAD_FHA_dom_sf"/>
</dbReference>
<dbReference type="STRING" id="463014.BAU07_16915"/>
<evidence type="ECO:0000256" key="1">
    <source>
        <dbReference type="ARBA" id="ARBA00006611"/>
    </source>
</evidence>
<organism evidence="3 4">
    <name type="scientific">Bordetella flabilis</name>
    <dbReference type="NCBI Taxonomy" id="463014"/>
    <lineage>
        <taxon>Bacteria</taxon>
        <taxon>Pseudomonadati</taxon>
        <taxon>Pseudomonadota</taxon>
        <taxon>Betaproteobacteria</taxon>
        <taxon>Burkholderiales</taxon>
        <taxon>Alcaligenaceae</taxon>
        <taxon>Bordetella</taxon>
    </lineage>
</organism>
<evidence type="ECO:0000313" key="3">
    <source>
        <dbReference type="EMBL" id="ANN78568.1"/>
    </source>
</evidence>
<dbReference type="PROSITE" id="PS50006">
    <property type="entry name" value="FHA_DOMAIN"/>
    <property type="match status" value="1"/>
</dbReference>
<dbReference type="CDD" id="cd00060">
    <property type="entry name" value="FHA"/>
    <property type="match status" value="1"/>
</dbReference>
<dbReference type="SUPFAM" id="SSF52540">
    <property type="entry name" value="P-loop containing nucleoside triphosphate hydrolases"/>
    <property type="match status" value="1"/>
</dbReference>